<dbReference type="Proteomes" id="UP000663855">
    <property type="component" value="Unassembled WGS sequence"/>
</dbReference>
<organism evidence="1 2">
    <name type="scientific">Rotaria magnacalcarata</name>
    <dbReference type="NCBI Taxonomy" id="392030"/>
    <lineage>
        <taxon>Eukaryota</taxon>
        <taxon>Metazoa</taxon>
        <taxon>Spiralia</taxon>
        <taxon>Gnathifera</taxon>
        <taxon>Rotifera</taxon>
        <taxon>Eurotatoria</taxon>
        <taxon>Bdelloidea</taxon>
        <taxon>Philodinida</taxon>
        <taxon>Philodinidae</taxon>
        <taxon>Rotaria</taxon>
    </lineage>
</organism>
<dbReference type="EMBL" id="CAJNOV010015087">
    <property type="protein sequence ID" value="CAF1567094.1"/>
    <property type="molecule type" value="Genomic_DNA"/>
</dbReference>
<protein>
    <submittedName>
        <fullName evidence="1">Uncharacterized protein</fullName>
    </submittedName>
</protein>
<evidence type="ECO:0000313" key="2">
    <source>
        <dbReference type="Proteomes" id="UP000663855"/>
    </source>
</evidence>
<gene>
    <name evidence="1" type="ORF">CJN711_LOCUS31616</name>
</gene>
<sequence length="58" mass="6713">MAEYSKSENVLELNPALYININSKESRRVLQCVLRGKVMNWNDPQQNIYWGPIAQECG</sequence>
<comment type="caution">
    <text evidence="1">The sequence shown here is derived from an EMBL/GenBank/DDBJ whole genome shotgun (WGS) entry which is preliminary data.</text>
</comment>
<feature type="non-terminal residue" evidence="1">
    <location>
        <position position="58"/>
    </location>
</feature>
<name>A0A815Y5N2_9BILA</name>
<dbReference type="AlphaFoldDB" id="A0A815Y5N2"/>
<evidence type="ECO:0000313" key="1">
    <source>
        <dbReference type="EMBL" id="CAF1567094.1"/>
    </source>
</evidence>
<proteinExistence type="predicted"/>
<accession>A0A815Y5N2</accession>
<reference evidence="1" key="1">
    <citation type="submission" date="2021-02" db="EMBL/GenBank/DDBJ databases">
        <authorList>
            <person name="Nowell W R."/>
        </authorList>
    </citation>
    <scope>NUCLEOTIDE SEQUENCE</scope>
</reference>